<proteinExistence type="predicted"/>
<dbReference type="EMBL" id="LT629701">
    <property type="protein sequence ID" value="SDM33571.1"/>
    <property type="molecule type" value="Genomic_DNA"/>
</dbReference>
<feature type="compositionally biased region" description="Basic and acidic residues" evidence="1">
    <location>
        <begin position="246"/>
        <end position="256"/>
    </location>
</feature>
<evidence type="ECO:0000313" key="3">
    <source>
        <dbReference type="Proteomes" id="UP000183376"/>
    </source>
</evidence>
<gene>
    <name evidence="2" type="ORF">SAMN04489726_1095</name>
</gene>
<dbReference type="AlphaFoldDB" id="A0A1G9SDV0"/>
<evidence type="ECO:0000313" key="2">
    <source>
        <dbReference type="EMBL" id="SDM33571.1"/>
    </source>
</evidence>
<feature type="region of interest" description="Disordered" evidence="1">
    <location>
        <begin position="45"/>
        <end position="73"/>
    </location>
</feature>
<accession>A0A1G9SDV0</accession>
<keyword evidence="3" id="KW-1185">Reference proteome</keyword>
<feature type="region of interest" description="Disordered" evidence="1">
    <location>
        <begin position="234"/>
        <end position="256"/>
    </location>
</feature>
<protein>
    <submittedName>
        <fullName evidence="2">Uncharacterized protein</fullName>
    </submittedName>
</protein>
<feature type="region of interest" description="Disordered" evidence="1">
    <location>
        <begin position="93"/>
        <end position="180"/>
    </location>
</feature>
<reference evidence="2 3" key="1">
    <citation type="submission" date="2016-10" db="EMBL/GenBank/DDBJ databases">
        <authorList>
            <person name="de Groot N.N."/>
        </authorList>
    </citation>
    <scope>NUCLEOTIDE SEQUENCE [LARGE SCALE GENOMIC DNA]</scope>
    <source>
        <strain evidence="2 3">DSM 44149</strain>
    </source>
</reference>
<sequence>MAAELDDRHVQALAGERTDPDYRWRLEFGCGLGCRLSRYPTQKGKERRSDCSCRERRRSHPSRHGGSSFRSLRPARVTNVGAILLITRTGFSRGSHASPHLRRHTLARAHRERDQAQLSAEDRQQRRSCGAPHMLFSLGSSAAPAGGPRSKGSASACTMPRRPPSRSSGLTASIGGPGINRAREPFELDPELAWGEDDRFSEWSDALRRGLFPLGEIDLVETWVASFGAMPHAGSMGHTGRGPTRLGEHPGHPPRR</sequence>
<feature type="compositionally biased region" description="Basic and acidic residues" evidence="1">
    <location>
        <begin position="45"/>
        <end position="54"/>
    </location>
</feature>
<name>A0A1G9SDV0_ALLAB</name>
<feature type="compositionally biased region" description="Basic residues" evidence="1">
    <location>
        <begin position="99"/>
        <end position="108"/>
    </location>
</feature>
<dbReference type="Proteomes" id="UP000183376">
    <property type="component" value="Chromosome I"/>
</dbReference>
<organism evidence="2 3">
    <name type="scientific">Allokutzneria albata</name>
    <name type="common">Kibdelosporangium albatum</name>
    <dbReference type="NCBI Taxonomy" id="211114"/>
    <lineage>
        <taxon>Bacteria</taxon>
        <taxon>Bacillati</taxon>
        <taxon>Actinomycetota</taxon>
        <taxon>Actinomycetes</taxon>
        <taxon>Pseudonocardiales</taxon>
        <taxon>Pseudonocardiaceae</taxon>
        <taxon>Allokutzneria</taxon>
    </lineage>
</organism>
<evidence type="ECO:0000256" key="1">
    <source>
        <dbReference type="SAM" id="MobiDB-lite"/>
    </source>
</evidence>
<feature type="compositionally biased region" description="Basic and acidic residues" evidence="1">
    <location>
        <begin position="109"/>
        <end position="125"/>
    </location>
</feature>